<dbReference type="EMBL" id="VEPZ02001248">
    <property type="protein sequence ID" value="KAE8684178.1"/>
    <property type="molecule type" value="Genomic_DNA"/>
</dbReference>
<proteinExistence type="predicted"/>
<gene>
    <name evidence="1" type="ORF">F3Y22_tig00111151pilonHSYRG00202</name>
</gene>
<dbReference type="PANTHER" id="PTHR31972">
    <property type="entry name" value="EXPRESSED PROTEIN"/>
    <property type="match status" value="1"/>
</dbReference>
<dbReference type="InterPro" id="IPR008586">
    <property type="entry name" value="DUF868_pln"/>
</dbReference>
<reference evidence="1" key="1">
    <citation type="submission" date="2019-09" db="EMBL/GenBank/DDBJ databases">
        <title>Draft genome information of white flower Hibiscus syriacus.</title>
        <authorList>
            <person name="Kim Y.-M."/>
        </authorList>
    </citation>
    <scope>NUCLEOTIDE SEQUENCE [LARGE SCALE GENOMIC DNA]</scope>
    <source>
        <strain evidence="1">YM2019G1</strain>
    </source>
</reference>
<sequence length="274" mass="30623">MRDFPSCFGENGVQVADSSSSGSSKNAQNLVTCVYRCRIPVRTCLITVTWTKNLMGQGLSIGIDDSANHCVCKVDIKPWLFSRRKGSKSLEAYSCKIDIYWDLSSAKFGSGPEPLEGFYVGVVANKKMVLLLGDMKKEACKKTGATHVPCSSILVARKEHVFGKRRSVPYNSCGWKALMQVKRLRWKFRGNHTIVVDGMAVEVFWDVHNWLFGTSLGGNAVFLFKTSGASEDKLWFSQNISSPSSLQWSFSQRFQDAKSQNPGFSLILYAWKNE</sequence>
<organism evidence="1 2">
    <name type="scientific">Hibiscus syriacus</name>
    <name type="common">Rose of Sharon</name>
    <dbReference type="NCBI Taxonomy" id="106335"/>
    <lineage>
        <taxon>Eukaryota</taxon>
        <taxon>Viridiplantae</taxon>
        <taxon>Streptophyta</taxon>
        <taxon>Embryophyta</taxon>
        <taxon>Tracheophyta</taxon>
        <taxon>Spermatophyta</taxon>
        <taxon>Magnoliopsida</taxon>
        <taxon>eudicotyledons</taxon>
        <taxon>Gunneridae</taxon>
        <taxon>Pentapetalae</taxon>
        <taxon>rosids</taxon>
        <taxon>malvids</taxon>
        <taxon>Malvales</taxon>
        <taxon>Malvaceae</taxon>
        <taxon>Malvoideae</taxon>
        <taxon>Hibiscus</taxon>
    </lineage>
</organism>
<evidence type="ECO:0000313" key="2">
    <source>
        <dbReference type="Proteomes" id="UP000436088"/>
    </source>
</evidence>
<protein>
    <submittedName>
        <fullName evidence="1">Syntaxin of plants 52, putative isoform 1</fullName>
    </submittedName>
</protein>
<dbReference type="Pfam" id="PF05910">
    <property type="entry name" value="DUF868"/>
    <property type="match status" value="2"/>
</dbReference>
<comment type="caution">
    <text evidence="1">The sequence shown here is derived from an EMBL/GenBank/DDBJ whole genome shotgun (WGS) entry which is preliminary data.</text>
</comment>
<evidence type="ECO:0000313" key="1">
    <source>
        <dbReference type="EMBL" id="KAE8684178.1"/>
    </source>
</evidence>
<dbReference type="AlphaFoldDB" id="A0A6A2YXI9"/>
<name>A0A6A2YXI9_HIBSY</name>
<dbReference type="PANTHER" id="PTHR31972:SF74">
    <property type="entry name" value="EXPRESSED PROTEIN"/>
    <property type="match status" value="1"/>
</dbReference>
<keyword evidence="2" id="KW-1185">Reference proteome</keyword>
<accession>A0A6A2YXI9</accession>
<dbReference type="Proteomes" id="UP000436088">
    <property type="component" value="Unassembled WGS sequence"/>
</dbReference>